<sequence>TDVVRKWQPTDPYSPNGYVVAFETLAKRDKNVAINNKVIKKFRPFSLLQREISFKIYTTKKTNVKYCNDDGVTLLSELVMKLPENENLEDVIIVFTLVFGGVEIIATA</sequence>
<comment type="caution">
    <text evidence="1">The sequence shown here is derived from an EMBL/GenBank/DDBJ whole genome shotgun (WGS) entry which is preliminary data.</text>
</comment>
<gene>
    <name evidence="1" type="ORF">FMOSSE_LOCUS15903</name>
</gene>
<evidence type="ECO:0000313" key="2">
    <source>
        <dbReference type="Proteomes" id="UP000789375"/>
    </source>
</evidence>
<dbReference type="EMBL" id="CAJVPP010018724">
    <property type="protein sequence ID" value="CAG8736243.1"/>
    <property type="molecule type" value="Genomic_DNA"/>
</dbReference>
<accession>A0A9N9IGL0</accession>
<keyword evidence="2" id="KW-1185">Reference proteome</keyword>
<organism evidence="1 2">
    <name type="scientific">Funneliformis mosseae</name>
    <name type="common">Endomycorrhizal fungus</name>
    <name type="synonym">Glomus mosseae</name>
    <dbReference type="NCBI Taxonomy" id="27381"/>
    <lineage>
        <taxon>Eukaryota</taxon>
        <taxon>Fungi</taxon>
        <taxon>Fungi incertae sedis</taxon>
        <taxon>Mucoromycota</taxon>
        <taxon>Glomeromycotina</taxon>
        <taxon>Glomeromycetes</taxon>
        <taxon>Glomerales</taxon>
        <taxon>Glomeraceae</taxon>
        <taxon>Funneliformis</taxon>
    </lineage>
</organism>
<evidence type="ECO:0000313" key="1">
    <source>
        <dbReference type="EMBL" id="CAG8736243.1"/>
    </source>
</evidence>
<protein>
    <submittedName>
        <fullName evidence="1">743_t:CDS:1</fullName>
    </submittedName>
</protein>
<feature type="non-terminal residue" evidence="1">
    <location>
        <position position="1"/>
    </location>
</feature>
<name>A0A9N9IGL0_FUNMO</name>
<feature type="non-terminal residue" evidence="1">
    <location>
        <position position="108"/>
    </location>
</feature>
<dbReference type="Proteomes" id="UP000789375">
    <property type="component" value="Unassembled WGS sequence"/>
</dbReference>
<reference evidence="1" key="1">
    <citation type="submission" date="2021-06" db="EMBL/GenBank/DDBJ databases">
        <authorList>
            <person name="Kallberg Y."/>
            <person name="Tangrot J."/>
            <person name="Rosling A."/>
        </authorList>
    </citation>
    <scope>NUCLEOTIDE SEQUENCE</scope>
    <source>
        <strain evidence="1">87-6 pot B 2015</strain>
    </source>
</reference>
<proteinExistence type="predicted"/>
<dbReference type="AlphaFoldDB" id="A0A9N9IGL0"/>